<proteinExistence type="inferred from homology"/>
<evidence type="ECO:0000256" key="1">
    <source>
        <dbReference type="ARBA" id="ARBA00004571"/>
    </source>
</evidence>
<dbReference type="HOGENOM" id="CLU_058202_0_1_6"/>
<dbReference type="InterPro" id="IPR033900">
    <property type="entry name" value="Gram_neg_porin_domain"/>
</dbReference>
<evidence type="ECO:0000256" key="5">
    <source>
        <dbReference type="SAM" id="SignalP"/>
    </source>
</evidence>
<feature type="signal peptide" evidence="5">
    <location>
        <begin position="1"/>
        <end position="20"/>
    </location>
</feature>
<gene>
    <name evidence="6" type="ORF">CIT292_09254</name>
</gene>
<keyword evidence="4" id="KW-0472">Membrane</keyword>
<dbReference type="eggNOG" id="COG3203">
    <property type="taxonomic scope" value="Bacteria"/>
</dbReference>
<dbReference type="InterPro" id="IPR050298">
    <property type="entry name" value="Gram-neg_bact_OMP"/>
</dbReference>
<comment type="caution">
    <text evidence="6">The sequence shown here is derived from an EMBL/GenBank/DDBJ whole genome shotgun (WGS) entry which is preliminary data.</text>
</comment>
<name>D4BEP2_9ENTR</name>
<keyword evidence="3 5" id="KW-0732">Signal</keyword>
<evidence type="ECO:0000256" key="4">
    <source>
        <dbReference type="ARBA" id="ARBA00023136"/>
    </source>
</evidence>
<accession>D4BEP2</accession>
<dbReference type="PANTHER" id="PTHR34501">
    <property type="entry name" value="PROTEIN YDDL-RELATED"/>
    <property type="match status" value="1"/>
</dbReference>
<evidence type="ECO:0000313" key="7">
    <source>
        <dbReference type="Proteomes" id="UP000003880"/>
    </source>
</evidence>
<dbReference type="PRINTS" id="PR00182">
    <property type="entry name" value="ECOLNEIPORIN"/>
</dbReference>
<dbReference type="AlphaFoldDB" id="D4BEP2"/>
<dbReference type="Pfam" id="PF00267">
    <property type="entry name" value="Porin_1"/>
    <property type="match status" value="1"/>
</dbReference>
<dbReference type="RefSeq" id="WP_006686522.1">
    <property type="nucleotide sequence ID" value="NZ_GG730300.1"/>
</dbReference>
<comment type="similarity">
    <text evidence="2">Belongs to the Gram-negative porin family.</text>
</comment>
<dbReference type="SUPFAM" id="SSF56935">
    <property type="entry name" value="Porins"/>
    <property type="match status" value="1"/>
</dbReference>
<reference evidence="6 7" key="1">
    <citation type="submission" date="2010-02" db="EMBL/GenBank/DDBJ databases">
        <authorList>
            <person name="Weinstock G."/>
            <person name="Sodergren E."/>
            <person name="Clifton S."/>
            <person name="Fulton L."/>
            <person name="Fulton B."/>
            <person name="Courtney L."/>
            <person name="Fronick C."/>
            <person name="Harrison M."/>
            <person name="Strong C."/>
            <person name="Farmer C."/>
            <person name="Delahaunty K."/>
            <person name="Markovic C."/>
            <person name="Hall O."/>
            <person name="Minx P."/>
            <person name="Tomlinson C."/>
            <person name="Mitreva M."/>
            <person name="Nelson J."/>
            <person name="Hou S."/>
            <person name="Wollam A."/>
            <person name="Pepin K.H."/>
            <person name="Johnson M."/>
            <person name="Bhonagiri V."/>
            <person name="Zhang X."/>
            <person name="Suruliraj S."/>
            <person name="Warren W."/>
            <person name="Chinwalla A."/>
            <person name="Mardis E.R."/>
            <person name="Wilson R.K."/>
        </authorList>
    </citation>
    <scope>NUCLEOTIDE SEQUENCE [LARGE SCALE GENOMIC DNA]</scope>
    <source>
        <strain evidence="6 7">ATCC 29220</strain>
    </source>
</reference>
<dbReference type="Proteomes" id="UP000003880">
    <property type="component" value="Unassembled WGS sequence"/>
</dbReference>
<sequence length="335" mass="36305">MKKSVVALAVMALGVTSVHAAEIYNKDGNKLDLYGKVKAVHSWTDGTDADGTYARLGFRGETQINDQLTGYGQFESQFDASKAEGSQNGVNTRLAFAGLDYGHDVSFDYGRNYGIAYDVGAYTDTLSEFGGDSFEDTDRFLTTRTSGVATLRTKNLFGAVDGLNVGAQYQGQDDTDANPAKQHGNGYGFSLGYDNIADSGVSAIAAYTNSSVTAQQKQKGWDGEKAEFWGAGLKYDANAIYVATMYGESHNLIQDADKAEHFEAMAAYVFDFGLRPNVAYVHARDNNNNDLTEYVALGTDYYFNKNMVADVGYKINLLDGADGDNQVVAGLTYQF</sequence>
<dbReference type="Gene3D" id="2.40.160.10">
    <property type="entry name" value="Porin"/>
    <property type="match status" value="1"/>
</dbReference>
<dbReference type="GO" id="GO:0009279">
    <property type="term" value="C:cell outer membrane"/>
    <property type="evidence" value="ECO:0007669"/>
    <property type="project" value="UniProtKB-SubCell"/>
</dbReference>
<organism evidence="6 7">
    <name type="scientific">Citrobacter youngae ATCC 29220</name>
    <dbReference type="NCBI Taxonomy" id="500640"/>
    <lineage>
        <taxon>Bacteria</taxon>
        <taxon>Pseudomonadati</taxon>
        <taxon>Pseudomonadota</taxon>
        <taxon>Gammaproteobacteria</taxon>
        <taxon>Enterobacterales</taxon>
        <taxon>Enterobacteriaceae</taxon>
        <taxon>Citrobacter</taxon>
        <taxon>Citrobacter freundii complex</taxon>
    </lineage>
</organism>
<protein>
    <submittedName>
        <fullName evidence="6">Outer membrane insertion signal domain protein</fullName>
    </submittedName>
</protein>
<dbReference type="InterPro" id="IPR023614">
    <property type="entry name" value="Porin_dom_sf"/>
</dbReference>
<evidence type="ECO:0000313" key="6">
    <source>
        <dbReference type="EMBL" id="EFE07370.1"/>
    </source>
</evidence>
<feature type="chain" id="PRO_5003054718" evidence="5">
    <location>
        <begin position="21"/>
        <end position="335"/>
    </location>
</feature>
<dbReference type="EMBL" id="ABWL02000016">
    <property type="protein sequence ID" value="EFE07370.1"/>
    <property type="molecule type" value="Genomic_DNA"/>
</dbReference>
<evidence type="ECO:0000256" key="2">
    <source>
        <dbReference type="ARBA" id="ARBA00007539"/>
    </source>
</evidence>
<dbReference type="PANTHER" id="PTHR34501:SF2">
    <property type="entry name" value="OUTER MEMBRANE PORIN F-RELATED"/>
    <property type="match status" value="1"/>
</dbReference>
<dbReference type="InterPro" id="IPR001702">
    <property type="entry name" value="Porin_Gram-ve"/>
</dbReference>
<dbReference type="CDD" id="cd00342">
    <property type="entry name" value="gram_neg_porins"/>
    <property type="match status" value="1"/>
</dbReference>
<dbReference type="GO" id="GO:0034220">
    <property type="term" value="P:monoatomic ion transmembrane transport"/>
    <property type="evidence" value="ECO:0007669"/>
    <property type="project" value="InterPro"/>
</dbReference>
<dbReference type="PRINTS" id="PR00183">
    <property type="entry name" value="ECOLIPORIN"/>
</dbReference>
<dbReference type="InterPro" id="IPR001897">
    <property type="entry name" value="Porin_gammaproteobac"/>
</dbReference>
<evidence type="ECO:0000256" key="3">
    <source>
        <dbReference type="ARBA" id="ARBA00022729"/>
    </source>
</evidence>
<comment type="subcellular location">
    <subcellularLocation>
        <location evidence="1">Cell outer membrane</location>
        <topology evidence="1">Multi-pass membrane protein</topology>
    </subcellularLocation>
</comment>
<dbReference type="GO" id="GO:0015288">
    <property type="term" value="F:porin activity"/>
    <property type="evidence" value="ECO:0007669"/>
    <property type="project" value="InterPro"/>
</dbReference>